<dbReference type="InterPro" id="IPR013325">
    <property type="entry name" value="RNA_pol_sigma_r2"/>
</dbReference>
<proteinExistence type="inferred from homology"/>
<evidence type="ECO:0000256" key="4">
    <source>
        <dbReference type="ARBA" id="ARBA00023125"/>
    </source>
</evidence>
<dbReference type="SUPFAM" id="SSF88659">
    <property type="entry name" value="Sigma3 and sigma4 domains of RNA polymerase sigma factors"/>
    <property type="match status" value="1"/>
</dbReference>
<evidence type="ECO:0000256" key="2">
    <source>
        <dbReference type="ARBA" id="ARBA00023015"/>
    </source>
</evidence>
<gene>
    <name evidence="9" type="primary">rpoE_24</name>
    <name evidence="9" type="ORF">Pen02_76740</name>
</gene>
<evidence type="ECO:0000256" key="3">
    <source>
        <dbReference type="ARBA" id="ARBA00023082"/>
    </source>
</evidence>
<dbReference type="InterPro" id="IPR039425">
    <property type="entry name" value="RNA_pol_sigma-70-like"/>
</dbReference>
<name>A0ABQ4EDD3_9ACTN</name>
<dbReference type="Pfam" id="PF04545">
    <property type="entry name" value="Sigma70_r4"/>
    <property type="match status" value="1"/>
</dbReference>
<evidence type="ECO:0000256" key="1">
    <source>
        <dbReference type="ARBA" id="ARBA00010641"/>
    </source>
</evidence>
<keyword evidence="5" id="KW-0804">Transcription</keyword>
<keyword evidence="10" id="KW-1185">Reference proteome</keyword>
<dbReference type="InterPro" id="IPR036388">
    <property type="entry name" value="WH-like_DNA-bd_sf"/>
</dbReference>
<dbReference type="PANTHER" id="PTHR43133:SF8">
    <property type="entry name" value="RNA POLYMERASE SIGMA FACTOR HI_1459-RELATED"/>
    <property type="match status" value="1"/>
</dbReference>
<dbReference type="InterPro" id="IPR013324">
    <property type="entry name" value="RNA_pol_sigma_r3/r4-like"/>
</dbReference>
<keyword evidence="4" id="KW-0238">DNA-binding</keyword>
<reference evidence="9 10" key="1">
    <citation type="submission" date="2021-01" db="EMBL/GenBank/DDBJ databases">
        <title>Whole genome shotgun sequence of Plantactinospora endophytica NBRC 110450.</title>
        <authorList>
            <person name="Komaki H."/>
            <person name="Tamura T."/>
        </authorList>
    </citation>
    <scope>NUCLEOTIDE SEQUENCE [LARGE SCALE GENOMIC DNA]</scope>
    <source>
        <strain evidence="9 10">NBRC 110450</strain>
    </source>
</reference>
<comment type="caution">
    <text evidence="9">The sequence shown here is derived from an EMBL/GenBank/DDBJ whole genome shotgun (WGS) entry which is preliminary data.</text>
</comment>
<dbReference type="Pfam" id="PF04542">
    <property type="entry name" value="Sigma70_r2"/>
    <property type="match status" value="1"/>
</dbReference>
<feature type="region of interest" description="Disordered" evidence="6">
    <location>
        <begin position="211"/>
        <end position="232"/>
    </location>
</feature>
<dbReference type="NCBIfam" id="TIGR02937">
    <property type="entry name" value="sigma70-ECF"/>
    <property type="match status" value="1"/>
</dbReference>
<protein>
    <submittedName>
        <fullName evidence="9">RNA polymerase sigma factor</fullName>
    </submittedName>
</protein>
<evidence type="ECO:0000256" key="6">
    <source>
        <dbReference type="SAM" id="MobiDB-lite"/>
    </source>
</evidence>
<feature type="domain" description="RNA polymerase sigma-70 region 4" evidence="8">
    <location>
        <begin position="155"/>
        <end position="203"/>
    </location>
</feature>
<dbReference type="EMBL" id="BONW01000046">
    <property type="protein sequence ID" value="GIG92738.1"/>
    <property type="molecule type" value="Genomic_DNA"/>
</dbReference>
<dbReference type="PANTHER" id="PTHR43133">
    <property type="entry name" value="RNA POLYMERASE ECF-TYPE SIGMA FACTO"/>
    <property type="match status" value="1"/>
</dbReference>
<evidence type="ECO:0000256" key="5">
    <source>
        <dbReference type="ARBA" id="ARBA00023163"/>
    </source>
</evidence>
<dbReference type="Gene3D" id="1.10.10.10">
    <property type="entry name" value="Winged helix-like DNA-binding domain superfamily/Winged helix DNA-binding domain"/>
    <property type="match status" value="1"/>
</dbReference>
<evidence type="ECO:0000313" key="9">
    <source>
        <dbReference type="EMBL" id="GIG92738.1"/>
    </source>
</evidence>
<evidence type="ECO:0000259" key="7">
    <source>
        <dbReference type="Pfam" id="PF04542"/>
    </source>
</evidence>
<evidence type="ECO:0000259" key="8">
    <source>
        <dbReference type="Pfam" id="PF04545"/>
    </source>
</evidence>
<dbReference type="InterPro" id="IPR014284">
    <property type="entry name" value="RNA_pol_sigma-70_dom"/>
</dbReference>
<dbReference type="RefSeq" id="WP_239141947.1">
    <property type="nucleotide sequence ID" value="NZ_BONW01000046.1"/>
</dbReference>
<dbReference type="SUPFAM" id="SSF88946">
    <property type="entry name" value="Sigma2 domain of RNA polymerase sigma factors"/>
    <property type="match status" value="1"/>
</dbReference>
<keyword evidence="3" id="KW-0731">Sigma factor</keyword>
<sequence>MAERPDSATRPEVGAAPDVPAADEILAGLVSAAANGDEPAWAELVRRYAPLVLSVIRAHRLNRTDAADVNQTVWLRLVEHLGRVREPAALATWLATTTRRECYRLVRIGRRTQPFDPLDDAVEATIGALLPQDPSAPDENLLRAERRQALRDGFGQLPARCRELLSLLVSDPPASYREIAERLGMPIGSIGPSQARCLRKLRNSPALAAFVGASPDAEGSGGDRDGAVAAGR</sequence>
<dbReference type="Proteomes" id="UP000646749">
    <property type="component" value="Unassembled WGS sequence"/>
</dbReference>
<dbReference type="InterPro" id="IPR007627">
    <property type="entry name" value="RNA_pol_sigma70_r2"/>
</dbReference>
<keyword evidence="2" id="KW-0805">Transcription regulation</keyword>
<dbReference type="Gene3D" id="1.10.1740.10">
    <property type="match status" value="1"/>
</dbReference>
<dbReference type="InterPro" id="IPR007630">
    <property type="entry name" value="RNA_pol_sigma70_r4"/>
</dbReference>
<feature type="domain" description="RNA polymerase sigma-70 region 2" evidence="7">
    <location>
        <begin position="44"/>
        <end position="111"/>
    </location>
</feature>
<accession>A0ABQ4EDD3</accession>
<comment type="similarity">
    <text evidence="1">Belongs to the sigma-70 factor family. ECF subfamily.</text>
</comment>
<organism evidence="9 10">
    <name type="scientific">Plantactinospora endophytica</name>
    <dbReference type="NCBI Taxonomy" id="673535"/>
    <lineage>
        <taxon>Bacteria</taxon>
        <taxon>Bacillati</taxon>
        <taxon>Actinomycetota</taxon>
        <taxon>Actinomycetes</taxon>
        <taxon>Micromonosporales</taxon>
        <taxon>Micromonosporaceae</taxon>
        <taxon>Plantactinospora</taxon>
    </lineage>
</organism>
<evidence type="ECO:0000313" key="10">
    <source>
        <dbReference type="Proteomes" id="UP000646749"/>
    </source>
</evidence>